<feature type="transmembrane region" description="Helical" evidence="1">
    <location>
        <begin position="41"/>
        <end position="63"/>
    </location>
</feature>
<gene>
    <name evidence="2" type="ORF">GGQ01_002491</name>
</gene>
<keyword evidence="1" id="KW-0812">Transmembrane</keyword>
<accession>A0A9X2UMK0</accession>
<keyword evidence="1" id="KW-1133">Transmembrane helix</keyword>
<protein>
    <submittedName>
        <fullName evidence="2">Uncharacterized protein</fullName>
    </submittedName>
</protein>
<dbReference type="Proteomes" id="UP001155040">
    <property type="component" value="Unassembled WGS sequence"/>
</dbReference>
<evidence type="ECO:0000313" key="3">
    <source>
        <dbReference type="Proteomes" id="UP001155040"/>
    </source>
</evidence>
<evidence type="ECO:0000313" key="2">
    <source>
        <dbReference type="EMBL" id="MCS4037410.1"/>
    </source>
</evidence>
<organism evidence="2 3">
    <name type="scientific">Salinibacter ruber</name>
    <dbReference type="NCBI Taxonomy" id="146919"/>
    <lineage>
        <taxon>Bacteria</taxon>
        <taxon>Pseudomonadati</taxon>
        <taxon>Rhodothermota</taxon>
        <taxon>Rhodothermia</taxon>
        <taxon>Rhodothermales</taxon>
        <taxon>Salinibacteraceae</taxon>
        <taxon>Salinibacter</taxon>
    </lineage>
</organism>
<proteinExistence type="predicted"/>
<keyword evidence="1" id="KW-0472">Membrane</keyword>
<feature type="transmembrane region" description="Helical" evidence="1">
    <location>
        <begin position="12"/>
        <end position="35"/>
    </location>
</feature>
<reference evidence="2" key="1">
    <citation type="submission" date="2022-08" db="EMBL/GenBank/DDBJ databases">
        <title>Genomic Encyclopedia of Type Strains, Phase V (KMG-V): Genome sequencing to study the core and pangenomes of soil and plant-associated prokaryotes.</title>
        <authorList>
            <person name="Whitman W."/>
        </authorList>
    </citation>
    <scope>NUCLEOTIDE SEQUENCE</scope>
    <source>
        <strain evidence="2">SP3012</strain>
    </source>
</reference>
<dbReference type="RefSeq" id="WP_258005028.1">
    <property type="nucleotide sequence ID" value="NZ_JACIFG010000001.1"/>
</dbReference>
<name>A0A9X2UMK0_9BACT</name>
<comment type="caution">
    <text evidence="2">The sequence shown here is derived from an EMBL/GenBank/DDBJ whole genome shotgun (WGS) entry which is preliminary data.</text>
</comment>
<sequence>MFRGRGFRTWTHVVAGACGIALLFLVVMVMAEAVIGEGARVTRAGLTVSAAAFLGYIGIAWLIRRDDARPQGRLRGGAPRKTRIMSGGRFVETAP</sequence>
<evidence type="ECO:0000256" key="1">
    <source>
        <dbReference type="SAM" id="Phobius"/>
    </source>
</evidence>
<dbReference type="AlphaFoldDB" id="A0A9X2UMK0"/>
<dbReference type="EMBL" id="JANUBF010000018">
    <property type="protein sequence ID" value="MCS4037410.1"/>
    <property type="molecule type" value="Genomic_DNA"/>
</dbReference>